<dbReference type="Proteomes" id="UP000001075">
    <property type="component" value="Unassembled WGS sequence"/>
</dbReference>
<proteinExistence type="predicted"/>
<dbReference type="AlphaFoldDB" id="G3HDZ8"/>
<protein>
    <submittedName>
        <fullName evidence="1">Uncharacterized protein</fullName>
    </submittedName>
</protein>
<reference evidence="2" key="1">
    <citation type="journal article" date="2011" name="Nat. Biotechnol.">
        <title>The genomic sequence of the Chinese hamster ovary (CHO)-K1 cell line.</title>
        <authorList>
            <person name="Xu X."/>
            <person name="Nagarajan H."/>
            <person name="Lewis N.E."/>
            <person name="Pan S."/>
            <person name="Cai Z."/>
            <person name="Liu X."/>
            <person name="Chen W."/>
            <person name="Xie M."/>
            <person name="Wang W."/>
            <person name="Hammond S."/>
            <person name="Andersen M.R."/>
            <person name="Neff N."/>
            <person name="Passarelli B."/>
            <person name="Koh W."/>
            <person name="Fan H.C."/>
            <person name="Wang J."/>
            <person name="Gui Y."/>
            <person name="Lee K.H."/>
            <person name="Betenbaugh M.J."/>
            <person name="Quake S.R."/>
            <person name="Famili I."/>
            <person name="Palsson B.O."/>
            <person name="Wang J."/>
        </authorList>
    </citation>
    <scope>NUCLEOTIDE SEQUENCE [LARGE SCALE GENOMIC DNA]</scope>
    <source>
        <strain evidence="2">CHO K1 cell line</strain>
    </source>
</reference>
<accession>G3HDZ8</accession>
<dbReference type="InParanoid" id="G3HDZ8"/>
<evidence type="ECO:0000313" key="1">
    <source>
        <dbReference type="EMBL" id="EGV92179.1"/>
    </source>
</evidence>
<organism evidence="1 2">
    <name type="scientific">Cricetulus griseus</name>
    <name type="common">Chinese hamster</name>
    <name type="synonym">Cricetulus barabensis griseus</name>
    <dbReference type="NCBI Taxonomy" id="10029"/>
    <lineage>
        <taxon>Eukaryota</taxon>
        <taxon>Metazoa</taxon>
        <taxon>Chordata</taxon>
        <taxon>Craniata</taxon>
        <taxon>Vertebrata</taxon>
        <taxon>Euteleostomi</taxon>
        <taxon>Mammalia</taxon>
        <taxon>Eutheria</taxon>
        <taxon>Euarchontoglires</taxon>
        <taxon>Glires</taxon>
        <taxon>Rodentia</taxon>
        <taxon>Myomorpha</taxon>
        <taxon>Muroidea</taxon>
        <taxon>Cricetidae</taxon>
        <taxon>Cricetinae</taxon>
        <taxon>Cricetulus</taxon>
    </lineage>
</organism>
<dbReference type="EMBL" id="JH000306">
    <property type="protein sequence ID" value="EGV92179.1"/>
    <property type="molecule type" value="Genomic_DNA"/>
</dbReference>
<evidence type="ECO:0000313" key="2">
    <source>
        <dbReference type="Proteomes" id="UP000001075"/>
    </source>
</evidence>
<sequence>MSLVIFLNFFSHDRGKPEDRSLNNCYCSLFSCKIFHFSIFFFSGLLKNPIWRENANYNTIIYFNVGNR</sequence>
<gene>
    <name evidence="1" type="ORF">I79_008767</name>
</gene>
<name>G3HDZ8_CRIGR</name>